<keyword evidence="7 8" id="KW-0472">Membrane</keyword>
<evidence type="ECO:0000256" key="3">
    <source>
        <dbReference type="ARBA" id="ARBA00022448"/>
    </source>
</evidence>
<evidence type="ECO:0000256" key="2">
    <source>
        <dbReference type="ARBA" id="ARBA00005658"/>
    </source>
</evidence>
<feature type="transmembrane region" description="Helical" evidence="8">
    <location>
        <begin position="90"/>
        <end position="109"/>
    </location>
</feature>
<keyword evidence="4" id="KW-1003">Cell membrane</keyword>
<evidence type="ECO:0000256" key="7">
    <source>
        <dbReference type="ARBA" id="ARBA00023136"/>
    </source>
</evidence>
<feature type="transmembrane region" description="Helical" evidence="8">
    <location>
        <begin position="228"/>
        <end position="249"/>
    </location>
</feature>
<feature type="transmembrane region" description="Helical" evidence="8">
    <location>
        <begin position="316"/>
        <end position="333"/>
    </location>
</feature>
<dbReference type="AlphaFoldDB" id="A0A974BNA0"/>
<feature type="transmembrane region" description="Helical" evidence="8">
    <location>
        <begin position="403"/>
        <end position="432"/>
    </location>
</feature>
<proteinExistence type="inferred from homology"/>
<evidence type="ECO:0000313" key="9">
    <source>
        <dbReference type="EMBL" id="NYB75917.1"/>
    </source>
</evidence>
<keyword evidence="5 8" id="KW-0812">Transmembrane</keyword>
<name>A0A974BNA0_SEDHY</name>
<dbReference type="Pfam" id="PF02028">
    <property type="entry name" value="BCCT"/>
    <property type="match status" value="1"/>
</dbReference>
<dbReference type="RefSeq" id="WP_179239636.1">
    <property type="nucleotide sequence ID" value="NZ_JACBNQ010000033.1"/>
</dbReference>
<gene>
    <name evidence="9" type="ORF">HZF24_17340</name>
</gene>
<comment type="subcellular location">
    <subcellularLocation>
        <location evidence="1">Cell membrane</location>
        <topology evidence="1">Multi-pass membrane protein</topology>
    </subcellularLocation>
</comment>
<feature type="transmembrane region" description="Helical" evidence="8">
    <location>
        <begin position="143"/>
        <end position="161"/>
    </location>
</feature>
<dbReference type="Proteomes" id="UP000611629">
    <property type="component" value="Unassembled WGS sequence"/>
</dbReference>
<dbReference type="NCBIfam" id="TIGR00842">
    <property type="entry name" value="bcct"/>
    <property type="match status" value="1"/>
</dbReference>
<accession>A0A974BNA0</accession>
<comment type="similarity">
    <text evidence="2">Belongs to the BCCT transporter (TC 2.A.15) family.</text>
</comment>
<feature type="transmembrane region" description="Helical" evidence="8">
    <location>
        <begin position="444"/>
        <end position="465"/>
    </location>
</feature>
<evidence type="ECO:0000256" key="8">
    <source>
        <dbReference type="SAM" id="Phobius"/>
    </source>
</evidence>
<dbReference type="GO" id="GO:0022857">
    <property type="term" value="F:transmembrane transporter activity"/>
    <property type="evidence" value="ECO:0007669"/>
    <property type="project" value="InterPro"/>
</dbReference>
<protein>
    <submittedName>
        <fullName evidence="9">BCCT family transporter</fullName>
    </submittedName>
</protein>
<dbReference type="PANTHER" id="PTHR30047:SF7">
    <property type="entry name" value="HIGH-AFFINITY CHOLINE TRANSPORT PROTEIN"/>
    <property type="match status" value="1"/>
</dbReference>
<dbReference type="GO" id="GO:0005886">
    <property type="term" value="C:plasma membrane"/>
    <property type="evidence" value="ECO:0007669"/>
    <property type="project" value="UniProtKB-SubCell"/>
</dbReference>
<reference evidence="9" key="1">
    <citation type="submission" date="2020-07" db="EMBL/GenBank/DDBJ databases">
        <title>Genomic analysis of a strain of Sedimentibacter Hydroxybenzoicus DSM7310.</title>
        <authorList>
            <person name="Ma S."/>
        </authorList>
    </citation>
    <scope>NUCLEOTIDE SEQUENCE</scope>
    <source>
        <strain evidence="9">DSM 7310</strain>
    </source>
</reference>
<feature type="transmembrane region" description="Helical" evidence="8">
    <location>
        <begin position="261"/>
        <end position="281"/>
    </location>
</feature>
<feature type="transmembrane region" description="Helical" evidence="8">
    <location>
        <begin position="49"/>
        <end position="69"/>
    </location>
</feature>
<keyword evidence="6 8" id="KW-1133">Transmembrane helix</keyword>
<evidence type="ECO:0000313" key="10">
    <source>
        <dbReference type="Proteomes" id="UP000611629"/>
    </source>
</evidence>
<feature type="transmembrane region" description="Helical" evidence="8">
    <location>
        <begin position="471"/>
        <end position="492"/>
    </location>
</feature>
<evidence type="ECO:0000256" key="6">
    <source>
        <dbReference type="ARBA" id="ARBA00022989"/>
    </source>
</evidence>
<comment type="caution">
    <text evidence="9">The sequence shown here is derived from an EMBL/GenBank/DDBJ whole genome shotgun (WGS) entry which is preliminary data.</text>
</comment>
<feature type="transmembrane region" description="Helical" evidence="8">
    <location>
        <begin position="345"/>
        <end position="367"/>
    </location>
</feature>
<evidence type="ECO:0000256" key="1">
    <source>
        <dbReference type="ARBA" id="ARBA00004651"/>
    </source>
</evidence>
<dbReference type="EMBL" id="JACBNQ010000033">
    <property type="protein sequence ID" value="NYB75917.1"/>
    <property type="molecule type" value="Genomic_DNA"/>
</dbReference>
<keyword evidence="3" id="KW-0813">Transport</keyword>
<dbReference type="PROSITE" id="PS01303">
    <property type="entry name" value="BCCT"/>
    <property type="match status" value="1"/>
</dbReference>
<feature type="transmembrane region" description="Helical" evidence="8">
    <location>
        <begin position="12"/>
        <end position="29"/>
    </location>
</feature>
<feature type="transmembrane region" description="Helical" evidence="8">
    <location>
        <begin position="190"/>
        <end position="208"/>
    </location>
</feature>
<dbReference type="InterPro" id="IPR000060">
    <property type="entry name" value="BCCT_transptr"/>
</dbReference>
<dbReference type="InterPro" id="IPR018093">
    <property type="entry name" value="BCCT_CS"/>
</dbReference>
<evidence type="ECO:0000256" key="4">
    <source>
        <dbReference type="ARBA" id="ARBA00022475"/>
    </source>
</evidence>
<evidence type="ECO:0000256" key="5">
    <source>
        <dbReference type="ARBA" id="ARBA00022692"/>
    </source>
</evidence>
<sequence length="496" mass="53864">MEKSKSKNNSVFYISLGISLAIVAWGIFAQENFASFANFLLSFLTNNFGWAYLISMFIFVLFALVLAFSKYGNIKLGADDSEPEYSTTSWFAMLFGAGMGIGLVFWGVAEPISHYVSPPPGIVPGSNEAINFAIKASFMHWGFHPWANYAIIGLALAYFQYRKNKPGLISSIFIPLFGEERVNGPIGKTIDVLAVFATVAGVATSLGLGTLQINSGLNYLFNLPETTVVQLGIIVVITILYIWTAVSGIDKGIKLLGDINLYLAFGLLVLSFIFGPTLKIINVFTNGLGQYINEFVANSLHVDPFGDKSWTNGWTIFYWAWWIAWAPFVGTFIARISKGRTIKEFIGGVIFAPAIVSLVWFAVFGAMGLNLSETLGVEGLATAATNPSTALFQVFNHYSLGKILSFIAVVLLTTFFITSANSATFVLGMLSSQGDLNPSRQKQFLWGIVQSLFATALLVSGGLGALQTASIAAAFPFIIVMLLAIVSLMKALREEK</sequence>
<dbReference type="PANTHER" id="PTHR30047">
    <property type="entry name" value="HIGH-AFFINITY CHOLINE TRANSPORT PROTEIN-RELATED"/>
    <property type="match status" value="1"/>
</dbReference>
<organism evidence="9 10">
    <name type="scientific">Sedimentibacter hydroxybenzoicus DSM 7310</name>
    <dbReference type="NCBI Taxonomy" id="1123245"/>
    <lineage>
        <taxon>Bacteria</taxon>
        <taxon>Bacillati</taxon>
        <taxon>Bacillota</taxon>
        <taxon>Tissierellia</taxon>
        <taxon>Sedimentibacter</taxon>
    </lineage>
</organism>
<keyword evidence="10" id="KW-1185">Reference proteome</keyword>